<comment type="cofactor">
    <cofactor evidence="1">
        <name>[4Fe-4S] cluster</name>
        <dbReference type="ChEBI" id="CHEBI:49883"/>
    </cofactor>
</comment>
<dbReference type="Gene3D" id="3.20.20.70">
    <property type="entry name" value="Aldolase class I"/>
    <property type="match status" value="2"/>
</dbReference>
<dbReference type="InterPro" id="IPR013785">
    <property type="entry name" value="Aldolase_TIM"/>
</dbReference>
<dbReference type="GO" id="GO:0046872">
    <property type="term" value="F:metal ion binding"/>
    <property type="evidence" value="ECO:0007669"/>
    <property type="project" value="UniProtKB-KW"/>
</dbReference>
<dbReference type="EMBL" id="CP157485">
    <property type="protein sequence ID" value="XBO49559.1"/>
    <property type="molecule type" value="Genomic_DNA"/>
</dbReference>
<dbReference type="InterPro" id="IPR050377">
    <property type="entry name" value="Radical_SAM_PqqE_MftC-like"/>
</dbReference>
<proteinExistence type="predicted"/>
<dbReference type="GO" id="GO:0051536">
    <property type="term" value="F:iron-sulfur cluster binding"/>
    <property type="evidence" value="ECO:0007669"/>
    <property type="project" value="UniProtKB-KW"/>
</dbReference>
<dbReference type="SFLD" id="SFLDS00029">
    <property type="entry name" value="Radical_SAM"/>
    <property type="match status" value="1"/>
</dbReference>
<dbReference type="GO" id="GO:0003824">
    <property type="term" value="F:catalytic activity"/>
    <property type="evidence" value="ECO:0007669"/>
    <property type="project" value="InterPro"/>
</dbReference>
<keyword evidence="3" id="KW-0479">Metal-binding</keyword>
<evidence type="ECO:0000256" key="2">
    <source>
        <dbReference type="ARBA" id="ARBA00022691"/>
    </source>
</evidence>
<dbReference type="PANTHER" id="PTHR11228">
    <property type="entry name" value="RADICAL SAM DOMAIN PROTEIN"/>
    <property type="match status" value="1"/>
</dbReference>
<evidence type="ECO:0000259" key="6">
    <source>
        <dbReference type="Pfam" id="PF13186"/>
    </source>
</evidence>
<evidence type="ECO:0000256" key="3">
    <source>
        <dbReference type="ARBA" id="ARBA00022723"/>
    </source>
</evidence>
<keyword evidence="4" id="KW-0408">Iron</keyword>
<reference evidence="7" key="1">
    <citation type="submission" date="2024-05" db="EMBL/GenBank/DDBJ databases">
        <authorList>
            <person name="Kim S."/>
            <person name="Heo J."/>
            <person name="Choi H."/>
            <person name="Choi Y."/>
            <person name="Kwon S.-W."/>
            <person name="Kim Y."/>
        </authorList>
    </citation>
    <scope>NUCLEOTIDE SEQUENCE</scope>
    <source>
        <strain evidence="7">KACC 23697</strain>
    </source>
</reference>
<dbReference type="RefSeq" id="WP_406826872.1">
    <property type="nucleotide sequence ID" value="NZ_CP157485.1"/>
</dbReference>
<dbReference type="InterPro" id="IPR058240">
    <property type="entry name" value="rSAM_sf"/>
</dbReference>
<evidence type="ECO:0000256" key="1">
    <source>
        <dbReference type="ARBA" id="ARBA00001966"/>
    </source>
</evidence>
<accession>A0AAU7KBH7</accession>
<keyword evidence="5" id="KW-0411">Iron-sulfur</keyword>
<dbReference type="SUPFAM" id="SSF102114">
    <property type="entry name" value="Radical SAM enzymes"/>
    <property type="match status" value="1"/>
</dbReference>
<dbReference type="PANTHER" id="PTHR11228:SF7">
    <property type="entry name" value="PQQA PEPTIDE CYCLASE"/>
    <property type="match status" value="1"/>
</dbReference>
<evidence type="ECO:0000256" key="4">
    <source>
        <dbReference type="ARBA" id="ARBA00023004"/>
    </source>
</evidence>
<evidence type="ECO:0000256" key="5">
    <source>
        <dbReference type="ARBA" id="ARBA00023014"/>
    </source>
</evidence>
<dbReference type="InterPro" id="IPR007197">
    <property type="entry name" value="rSAM"/>
</dbReference>
<evidence type="ECO:0000313" key="7">
    <source>
        <dbReference type="EMBL" id="XBO49559.1"/>
    </source>
</evidence>
<feature type="domain" description="4Fe4S-binding SPASM" evidence="6">
    <location>
        <begin position="177"/>
        <end position="237"/>
    </location>
</feature>
<sequence length="510" mass="57089">MIKEMIEDSHWAEICNRVVKDDNLRELFANAILNIKTEVAAICLREAENNAPSPLKFLSNYWNGKPSANKAELAIIFKTYIERQKERSTSVPFSTLINQTVERLVAQLQSALPTESVAVICKIGISDILNAPGSPDPIGIELQKILAGLPPADATASTNIGLPRPENHQHKFHGRFCQFPFDFAQIDPLGQMYLCCPQTLPEAAGDLVSDTFMDTWNSPGAIAIRESILDGSFRYCSEATCGYLQSNSLPLKEEVKNPRHREFIDHHITRVEQGPLTINMSYDRSCNLSCPSCRKGMVVLKGKSKENAETIHDRVVNRSLKNVEELIITGSGDPFGSQLFHSFLRSFDPSTAPQLHITLSTNGLLLTPKTWGSICNTAISKIDISVDAGSAPTYMLNRGGNWNILLDNLDFVGKLRRAGKIKSFELHFVVQENNFREMKDFVEIGLQVSADFICFKQILNWGTYSEEEYLSRAVQLASHPLHQEFKKTIKDPIFKIKAVYMHDLNMLANS</sequence>
<name>A0AAU7KBH7_9SPHI</name>
<gene>
    <name evidence="7" type="ORF">ABEG20_08095</name>
</gene>
<dbReference type="AlphaFoldDB" id="A0AAU7KBH7"/>
<dbReference type="Pfam" id="PF13186">
    <property type="entry name" value="SPASM"/>
    <property type="match status" value="1"/>
</dbReference>
<dbReference type="CDD" id="cd01335">
    <property type="entry name" value="Radical_SAM"/>
    <property type="match status" value="1"/>
</dbReference>
<keyword evidence="2" id="KW-0949">S-adenosyl-L-methionine</keyword>
<dbReference type="CDD" id="cd21109">
    <property type="entry name" value="SPASM"/>
    <property type="match status" value="1"/>
</dbReference>
<organism evidence="7">
    <name type="scientific">Pedobacter sp. KACC 23697</name>
    <dbReference type="NCBI Taxonomy" id="3149230"/>
    <lineage>
        <taxon>Bacteria</taxon>
        <taxon>Pseudomonadati</taxon>
        <taxon>Bacteroidota</taxon>
        <taxon>Sphingobacteriia</taxon>
        <taxon>Sphingobacteriales</taxon>
        <taxon>Sphingobacteriaceae</taxon>
        <taxon>Pedobacter</taxon>
    </lineage>
</organism>
<dbReference type="InterPro" id="IPR023885">
    <property type="entry name" value="4Fe4S-binding_SPASM_dom"/>
</dbReference>
<protein>
    <submittedName>
        <fullName evidence="7">Radical SAM/SPASM domain-containing protein</fullName>
    </submittedName>
</protein>